<evidence type="ECO:0008006" key="3">
    <source>
        <dbReference type="Google" id="ProtNLM"/>
    </source>
</evidence>
<proteinExistence type="predicted"/>
<name>A0A160IRM1_9BACL</name>
<dbReference type="STRING" id="1221500.ABE65_020515"/>
<evidence type="ECO:0000313" key="2">
    <source>
        <dbReference type="Proteomes" id="UP000076623"/>
    </source>
</evidence>
<keyword evidence="2" id="KW-1185">Reference proteome</keyword>
<dbReference type="NCBIfam" id="TIGR04398">
    <property type="entry name" value="SLAP_DUP"/>
    <property type="match status" value="1"/>
</dbReference>
<reference evidence="1 2" key="1">
    <citation type="submission" date="2016-04" db="EMBL/GenBank/DDBJ databases">
        <title>Complete genome sequence of Fictibacillus phosphorivorans G25-29, a strain toxic to nematodes.</title>
        <authorList>
            <person name="Zheng Z."/>
        </authorList>
    </citation>
    <scope>NUCLEOTIDE SEQUENCE [LARGE SCALE GENOMIC DNA]</scope>
    <source>
        <strain evidence="1 2">G25-29</strain>
    </source>
</reference>
<dbReference type="Proteomes" id="UP000076623">
    <property type="component" value="Chromosome"/>
</dbReference>
<organism evidence="1 2">
    <name type="scientific">Fictibacillus phosphorivorans</name>
    <dbReference type="NCBI Taxonomy" id="1221500"/>
    <lineage>
        <taxon>Bacteria</taxon>
        <taxon>Bacillati</taxon>
        <taxon>Bacillota</taxon>
        <taxon>Bacilli</taxon>
        <taxon>Bacillales</taxon>
        <taxon>Fictibacillaceae</taxon>
        <taxon>Fictibacillus</taxon>
    </lineage>
</organism>
<sequence>MQKLEFESAWDKTIARQDREEIERIFSELHSEEHEKQQTVILKTAYNHREEFLVTVLVNNYSKEPFSLIGKKVLYTEEEHTMGEMDSRYTLEVPPETSMPWTFIFPAASLRRQPSREYGKLIIM</sequence>
<dbReference type="EMBL" id="CP015378">
    <property type="protein sequence ID" value="ANC79056.1"/>
    <property type="molecule type" value="Genomic_DNA"/>
</dbReference>
<evidence type="ECO:0000313" key="1">
    <source>
        <dbReference type="EMBL" id="ANC79056.1"/>
    </source>
</evidence>
<dbReference type="KEGG" id="fpn:ABE65_020515"/>
<dbReference type="AlphaFoldDB" id="A0A160IRM1"/>
<gene>
    <name evidence="1" type="ORF">ABE65_020515</name>
</gene>
<dbReference type="InterPro" id="IPR030910">
    <property type="entry name" value="SLAP_dom"/>
</dbReference>
<accession>A0A160IRM1</accession>
<dbReference type="RefSeq" id="WP_066399186.1">
    <property type="nucleotide sequence ID" value="NZ_CP015378.1"/>
</dbReference>
<protein>
    <recommendedName>
        <fullName evidence="3">SLAP domain-containing protein</fullName>
    </recommendedName>
</protein>